<organism evidence="2 3">
    <name type="scientific">Eumeta variegata</name>
    <name type="common">Bagworm moth</name>
    <name type="synonym">Eumeta japonica</name>
    <dbReference type="NCBI Taxonomy" id="151549"/>
    <lineage>
        <taxon>Eukaryota</taxon>
        <taxon>Metazoa</taxon>
        <taxon>Ecdysozoa</taxon>
        <taxon>Arthropoda</taxon>
        <taxon>Hexapoda</taxon>
        <taxon>Insecta</taxon>
        <taxon>Pterygota</taxon>
        <taxon>Neoptera</taxon>
        <taxon>Endopterygota</taxon>
        <taxon>Lepidoptera</taxon>
        <taxon>Glossata</taxon>
        <taxon>Ditrysia</taxon>
        <taxon>Tineoidea</taxon>
        <taxon>Psychidae</taxon>
        <taxon>Oiketicinae</taxon>
        <taxon>Eumeta</taxon>
    </lineage>
</organism>
<evidence type="ECO:0000256" key="1">
    <source>
        <dbReference type="SAM" id="Phobius"/>
    </source>
</evidence>
<feature type="transmembrane region" description="Helical" evidence="1">
    <location>
        <begin position="6"/>
        <end position="29"/>
    </location>
</feature>
<comment type="caution">
    <text evidence="2">The sequence shown here is derived from an EMBL/GenBank/DDBJ whole genome shotgun (WGS) entry which is preliminary data.</text>
</comment>
<dbReference type="Proteomes" id="UP000299102">
    <property type="component" value="Unassembled WGS sequence"/>
</dbReference>
<keyword evidence="3" id="KW-1185">Reference proteome</keyword>
<keyword evidence="1" id="KW-0812">Transmembrane</keyword>
<name>A0A4C1ZXB5_EUMVA</name>
<keyword evidence="1" id="KW-0472">Membrane</keyword>
<gene>
    <name evidence="2" type="ORF">EVAR_67331_1</name>
</gene>
<sequence length="104" mass="11570">MEVVGVMIHSAWGIIGESLAFPFVVAFYFGQSLPFGLREQEVEVDGAGQGEQRVHTESAPKMNVGFQVYESFTGKKRDDVVPGCCEPLSRTSTPENLYHYKKIL</sequence>
<evidence type="ECO:0000313" key="2">
    <source>
        <dbReference type="EMBL" id="GBP92142.1"/>
    </source>
</evidence>
<dbReference type="AlphaFoldDB" id="A0A4C1ZXB5"/>
<dbReference type="EMBL" id="BGZK01002242">
    <property type="protein sequence ID" value="GBP92142.1"/>
    <property type="molecule type" value="Genomic_DNA"/>
</dbReference>
<proteinExistence type="predicted"/>
<accession>A0A4C1ZXB5</accession>
<reference evidence="2 3" key="1">
    <citation type="journal article" date="2019" name="Commun. Biol.">
        <title>The bagworm genome reveals a unique fibroin gene that provides high tensile strength.</title>
        <authorList>
            <person name="Kono N."/>
            <person name="Nakamura H."/>
            <person name="Ohtoshi R."/>
            <person name="Tomita M."/>
            <person name="Numata K."/>
            <person name="Arakawa K."/>
        </authorList>
    </citation>
    <scope>NUCLEOTIDE SEQUENCE [LARGE SCALE GENOMIC DNA]</scope>
</reference>
<keyword evidence="1" id="KW-1133">Transmembrane helix</keyword>
<evidence type="ECO:0000313" key="3">
    <source>
        <dbReference type="Proteomes" id="UP000299102"/>
    </source>
</evidence>
<protein>
    <submittedName>
        <fullName evidence="2">Uncharacterized protein</fullName>
    </submittedName>
</protein>